<dbReference type="FunCoup" id="A0A6P6Y346">
    <property type="interactions" value="9"/>
</dbReference>
<keyword evidence="16" id="KW-1185">Reference proteome</keyword>
<dbReference type="AlphaFoldDB" id="A0A6P6Y346"/>
<dbReference type="PROSITE" id="PS01286">
    <property type="entry name" value="FA58C_2"/>
    <property type="match status" value="1"/>
</dbReference>
<dbReference type="KEGG" id="dpte:113794031"/>
<feature type="region of interest" description="Disordered" evidence="12">
    <location>
        <begin position="558"/>
        <end position="579"/>
    </location>
</feature>
<evidence type="ECO:0000259" key="14">
    <source>
        <dbReference type="PROSITE" id="PS50011"/>
    </source>
</evidence>
<dbReference type="Gene3D" id="1.10.510.10">
    <property type="entry name" value="Transferase(Phosphotransferase) domain 1"/>
    <property type="match status" value="2"/>
</dbReference>
<dbReference type="Pfam" id="PF07714">
    <property type="entry name" value="PK_Tyr_Ser-Thr"/>
    <property type="match status" value="2"/>
</dbReference>
<dbReference type="InterPro" id="IPR001245">
    <property type="entry name" value="Ser-Thr/Tyr_kinase_cat_dom"/>
</dbReference>
<feature type="compositionally biased region" description="Low complexity" evidence="12">
    <location>
        <begin position="562"/>
        <end position="579"/>
    </location>
</feature>
<dbReference type="GO" id="GO:0005518">
    <property type="term" value="F:collagen binding"/>
    <property type="evidence" value="ECO:0007669"/>
    <property type="project" value="TreeGrafter"/>
</dbReference>
<comment type="subcellular location">
    <subcellularLocation>
        <location evidence="1">Cell membrane</location>
        <topology evidence="1">Single-pass type I membrane protein</topology>
    </subcellularLocation>
</comment>
<reference evidence="17" key="1">
    <citation type="submission" date="2025-08" db="UniProtKB">
        <authorList>
            <consortium name="RefSeq"/>
        </authorList>
    </citation>
    <scope>IDENTIFICATION</scope>
    <source>
        <strain evidence="17">Airmid</strain>
    </source>
</reference>
<dbReference type="InterPro" id="IPR050122">
    <property type="entry name" value="RTK"/>
</dbReference>
<evidence type="ECO:0000313" key="16">
    <source>
        <dbReference type="Proteomes" id="UP000515146"/>
    </source>
</evidence>
<dbReference type="GO" id="GO:0005886">
    <property type="term" value="C:plasma membrane"/>
    <property type="evidence" value="ECO:0007669"/>
    <property type="project" value="UniProtKB-SubCell"/>
</dbReference>
<feature type="region of interest" description="Disordered" evidence="12">
    <location>
        <begin position="1039"/>
        <end position="1063"/>
    </location>
</feature>
<dbReference type="GO" id="GO:0051897">
    <property type="term" value="P:positive regulation of phosphatidylinositol 3-kinase/protein kinase B signal transduction"/>
    <property type="evidence" value="ECO:0007669"/>
    <property type="project" value="TreeGrafter"/>
</dbReference>
<proteinExistence type="predicted"/>
<dbReference type="SUPFAM" id="SSF49785">
    <property type="entry name" value="Galactose-binding domain-like"/>
    <property type="match status" value="1"/>
</dbReference>
<dbReference type="Pfam" id="PF21114">
    <property type="entry name" value="DDR1-2_DS-like"/>
    <property type="match status" value="1"/>
</dbReference>
<evidence type="ECO:0000256" key="8">
    <source>
        <dbReference type="ARBA" id="ARBA00023136"/>
    </source>
</evidence>
<evidence type="ECO:0000256" key="10">
    <source>
        <dbReference type="ARBA" id="ARBA00023170"/>
    </source>
</evidence>
<dbReference type="GO" id="GO:0010976">
    <property type="term" value="P:positive regulation of neuron projection development"/>
    <property type="evidence" value="ECO:0007669"/>
    <property type="project" value="TreeGrafter"/>
</dbReference>
<dbReference type="PANTHER" id="PTHR24416:SF349">
    <property type="entry name" value="TYROSINE-PROTEIN KINASE RYK"/>
    <property type="match status" value="1"/>
</dbReference>
<evidence type="ECO:0000256" key="1">
    <source>
        <dbReference type="ARBA" id="ARBA00004251"/>
    </source>
</evidence>
<keyword evidence="4" id="KW-0732">Signal</keyword>
<dbReference type="InterPro" id="IPR011009">
    <property type="entry name" value="Kinase-like_dom_sf"/>
</dbReference>
<evidence type="ECO:0000256" key="5">
    <source>
        <dbReference type="ARBA" id="ARBA00022741"/>
    </source>
</evidence>
<dbReference type="PRINTS" id="PR00109">
    <property type="entry name" value="TYRKINASE"/>
</dbReference>
<evidence type="ECO:0000256" key="3">
    <source>
        <dbReference type="ARBA" id="ARBA00022692"/>
    </source>
</evidence>
<dbReference type="GO" id="GO:0043235">
    <property type="term" value="C:receptor complex"/>
    <property type="evidence" value="ECO:0007669"/>
    <property type="project" value="TreeGrafter"/>
</dbReference>
<dbReference type="Pfam" id="PF00754">
    <property type="entry name" value="F5_F8_type_C"/>
    <property type="match status" value="1"/>
</dbReference>
<feature type="compositionally biased region" description="Polar residues" evidence="12">
    <location>
        <begin position="1"/>
        <end position="24"/>
    </location>
</feature>
<evidence type="ECO:0000256" key="11">
    <source>
        <dbReference type="ARBA" id="ARBA00023180"/>
    </source>
</evidence>
<keyword evidence="8 13" id="KW-0472">Membrane</keyword>
<evidence type="ECO:0000256" key="13">
    <source>
        <dbReference type="SAM" id="Phobius"/>
    </source>
</evidence>
<keyword evidence="11" id="KW-0325">Glycoprotein</keyword>
<dbReference type="InParanoid" id="A0A6P6Y346"/>
<dbReference type="PROSITE" id="PS50022">
    <property type="entry name" value="FA58C_3"/>
    <property type="match status" value="1"/>
</dbReference>
<dbReference type="Gene3D" id="2.60.120.1190">
    <property type="match status" value="1"/>
</dbReference>
<organism evidence="16 17">
    <name type="scientific">Dermatophagoides pteronyssinus</name>
    <name type="common">European house dust mite</name>
    <dbReference type="NCBI Taxonomy" id="6956"/>
    <lineage>
        <taxon>Eukaryota</taxon>
        <taxon>Metazoa</taxon>
        <taxon>Ecdysozoa</taxon>
        <taxon>Arthropoda</taxon>
        <taxon>Chelicerata</taxon>
        <taxon>Arachnida</taxon>
        <taxon>Acari</taxon>
        <taxon>Acariformes</taxon>
        <taxon>Sarcoptiformes</taxon>
        <taxon>Astigmata</taxon>
        <taxon>Psoroptidia</taxon>
        <taxon>Analgoidea</taxon>
        <taxon>Pyroglyphidae</taxon>
        <taxon>Dermatophagoidinae</taxon>
        <taxon>Dermatophagoides</taxon>
    </lineage>
</organism>
<gene>
    <name evidence="17" type="primary">LOC113794031</name>
</gene>
<dbReference type="RefSeq" id="XP_027199917.1">
    <property type="nucleotide sequence ID" value="XM_027344116.1"/>
</dbReference>
<keyword evidence="6" id="KW-0067">ATP-binding</keyword>
<feature type="domain" description="F5/8 type C" evidence="15">
    <location>
        <begin position="42"/>
        <end position="204"/>
    </location>
</feature>
<dbReference type="PANTHER" id="PTHR24416">
    <property type="entry name" value="TYROSINE-PROTEIN KINASE RECEPTOR"/>
    <property type="match status" value="1"/>
</dbReference>
<evidence type="ECO:0000256" key="7">
    <source>
        <dbReference type="ARBA" id="ARBA00022989"/>
    </source>
</evidence>
<dbReference type="PROSITE" id="PS50011">
    <property type="entry name" value="PROTEIN_KINASE_DOM"/>
    <property type="match status" value="1"/>
</dbReference>
<keyword evidence="5" id="KW-0547">Nucleotide-binding</keyword>
<dbReference type="PROSITE" id="PS00109">
    <property type="entry name" value="PROTEIN_KINASE_TYR"/>
    <property type="match status" value="1"/>
</dbReference>
<evidence type="ECO:0000313" key="17">
    <source>
        <dbReference type="RefSeq" id="XP_027199917.1"/>
    </source>
</evidence>
<evidence type="ECO:0000256" key="9">
    <source>
        <dbReference type="ARBA" id="ARBA00023157"/>
    </source>
</evidence>
<feature type="domain" description="Protein kinase" evidence="14">
    <location>
        <begin position="743"/>
        <end position="1105"/>
    </location>
</feature>
<evidence type="ECO:0000256" key="12">
    <source>
        <dbReference type="SAM" id="MobiDB-lite"/>
    </source>
</evidence>
<dbReference type="OMA" id="KWLRWKN"/>
<dbReference type="InterPro" id="IPR008266">
    <property type="entry name" value="Tyr_kinase_AS"/>
</dbReference>
<dbReference type="GO" id="GO:0038062">
    <property type="term" value="F:protein tyrosine kinase collagen receptor activity"/>
    <property type="evidence" value="ECO:0007669"/>
    <property type="project" value="TreeGrafter"/>
</dbReference>
<dbReference type="InterPro" id="IPR000719">
    <property type="entry name" value="Prot_kinase_dom"/>
</dbReference>
<evidence type="ECO:0000256" key="6">
    <source>
        <dbReference type="ARBA" id="ARBA00022840"/>
    </source>
</evidence>
<evidence type="ECO:0000259" key="15">
    <source>
        <dbReference type="PROSITE" id="PS50022"/>
    </source>
</evidence>
<sequence length="1137" mass="128341">MINGLPFNNNKNRLNKRQSSTTTITDEHEEDSNRIRIPSSLCNGQSYPLGMESGEIRDQQITSSSSYNLQSVGPQNARLNREIAGGAWCPSKQLSASYSGQEWIQVDLQEFYIITAIATQGRFGNGMGVEFAEEYWIEYSRDNGTTWNKWTDMNGDYKLIGNHDTYTPHKNIIPHPLVAISLIRIVPFASYQRTTCLRFELYGCRHDNHVPISYSIPDGYKDSSFGDLRDLTYDGRMDFYGYLHGGLGQLIDGIKGDDNYKVNYGYEWIGWKSENADLSMVFEFNTIVNLTSATFYCHNLFTKQIQVFAGAKVWFSYDGQIWSKRPIEFEYMPDLVLENPRDVDVHLHYKAARFVKFDFQFGSKWILMSEVTFNANPIDENTTLSYEQLDWSYDDDMMIPYQTAINNDRTLFPQTTFFIVFGVLFAVICSVVIVLLRLHLRRKEKAGHIVVCMKDLATTPLYCEPKDFSSTSSTISNTIADPEYAVPDVAISNHHHHPYHLQQQNYHQMMSALSNGSNHLSYQQNNVKTVSNVGHLGNNLNMFGTGFTRILMGGHQQPAKDVNNVNKSTTPTSTSSSSAAANITANVVYSSQPKLQTNDNGSCYNLAKQIPATNVQHTANHPQTINSKTLAAAANSNANLIQRQFYVSADLIPKSPKLATAATKSTLIQSNSTIDPTNNGRMTCNTIYNRRKMANDDMMMANNNSSSTLKLKYNSNSAMNNNSNEFFEESMKCIPEIGEQQINIIHKQLGCSQYGQIMLARMYNNNESNHQLMMNNNVFGRNGYANDLSTETDTMNRETGNKNIDDKNSNINDDDGTLVLLKTLENDKLRSDFLHEMKSKWFISAKSERVAKLIGFLSSPSTNLTAMIVECGEYDLAHFLRNCDKKSIGIQSLLHIGSEVAAGMKYLESLGYVHRDLSAKNCLIYGDSLRVKITDFAALLNTNGHEYCNGVAIRWIAPEALINGAYTTKSDVYSFGITFWEILTYALIRPHHESDDDAFLQKLFTAYESYVSDINNDCSSSSVYYQATYASGNIIQNTVNDSSDNMDQQQSGTNQTKRNGTTRISYRLALPRPTTCPSEIYDLMLECWQLNEQIRPSFRDITQFLITRNNHISGIGSKQQQQQQCLTHQQQQQAASA</sequence>
<keyword evidence="3 13" id="KW-0812">Transmembrane</keyword>
<dbReference type="SUPFAM" id="SSF56112">
    <property type="entry name" value="Protein kinase-like (PK-like)"/>
    <property type="match status" value="1"/>
</dbReference>
<keyword evidence="10" id="KW-0675">Receptor</keyword>
<dbReference type="SMART" id="SM00231">
    <property type="entry name" value="FA58C"/>
    <property type="match status" value="1"/>
</dbReference>
<dbReference type="InterPro" id="IPR000421">
    <property type="entry name" value="FA58C"/>
</dbReference>
<evidence type="ECO:0000256" key="4">
    <source>
        <dbReference type="ARBA" id="ARBA00022729"/>
    </source>
</evidence>
<keyword evidence="7 13" id="KW-1133">Transmembrane helix</keyword>
<dbReference type="OrthoDB" id="6071166at2759"/>
<feature type="transmembrane region" description="Helical" evidence="13">
    <location>
        <begin position="417"/>
        <end position="436"/>
    </location>
</feature>
<dbReference type="GO" id="GO:0005524">
    <property type="term" value="F:ATP binding"/>
    <property type="evidence" value="ECO:0007669"/>
    <property type="project" value="UniProtKB-KW"/>
</dbReference>
<evidence type="ECO:0000256" key="2">
    <source>
        <dbReference type="ARBA" id="ARBA00022475"/>
    </source>
</evidence>
<dbReference type="Proteomes" id="UP000515146">
    <property type="component" value="Unplaced"/>
</dbReference>
<dbReference type="CDD" id="cd00057">
    <property type="entry name" value="FA58C"/>
    <property type="match status" value="1"/>
</dbReference>
<feature type="region of interest" description="Disordered" evidence="12">
    <location>
        <begin position="1"/>
        <end position="32"/>
    </location>
</feature>
<accession>A0A6P6Y346</accession>
<protein>
    <submittedName>
        <fullName evidence="17">Discoidin domain-containing receptor tyrosine kinase B-like isoform X1</fullName>
    </submittedName>
</protein>
<dbReference type="Gene3D" id="2.60.120.260">
    <property type="entry name" value="Galactose-binding domain-like"/>
    <property type="match status" value="1"/>
</dbReference>
<dbReference type="InterPro" id="IPR008979">
    <property type="entry name" value="Galactose-bd-like_sf"/>
</dbReference>
<name>A0A6P6Y346_DERPT</name>
<keyword evidence="9" id="KW-1015">Disulfide bond</keyword>
<dbReference type="PROSITE" id="PS01285">
    <property type="entry name" value="FA58C_1"/>
    <property type="match status" value="1"/>
</dbReference>
<dbReference type="InterPro" id="IPR048525">
    <property type="entry name" value="DDR1-2_DS-like"/>
</dbReference>
<keyword evidence="2" id="KW-1003">Cell membrane</keyword>